<evidence type="ECO:0000256" key="7">
    <source>
        <dbReference type="SAM" id="SignalP"/>
    </source>
</evidence>
<accession>A0AAN8K0K6</accession>
<dbReference type="Pfam" id="PF00002">
    <property type="entry name" value="7tm_2"/>
    <property type="match status" value="1"/>
</dbReference>
<feature type="transmembrane region" description="Helical" evidence="6">
    <location>
        <begin position="755"/>
        <end position="780"/>
    </location>
</feature>
<evidence type="ECO:0000256" key="5">
    <source>
        <dbReference type="SAM" id="MobiDB-lite"/>
    </source>
</evidence>
<dbReference type="InterPro" id="IPR000832">
    <property type="entry name" value="GPCR_2_secretin-like"/>
</dbReference>
<feature type="transmembrane region" description="Helical" evidence="6">
    <location>
        <begin position="641"/>
        <end position="661"/>
    </location>
</feature>
<evidence type="ECO:0000256" key="4">
    <source>
        <dbReference type="ARBA" id="ARBA00023136"/>
    </source>
</evidence>
<dbReference type="PROSITE" id="PS50261">
    <property type="entry name" value="G_PROTEIN_RECEP_F2_4"/>
    <property type="match status" value="1"/>
</dbReference>
<dbReference type="PANTHER" id="PTHR45902:SF1">
    <property type="entry name" value="LATROPHILIN RECEPTOR-LIKE PROTEIN A"/>
    <property type="match status" value="1"/>
</dbReference>
<proteinExistence type="predicted"/>
<dbReference type="PANTHER" id="PTHR45902">
    <property type="entry name" value="LATROPHILIN RECEPTOR-LIKE PROTEIN A"/>
    <property type="match status" value="1"/>
</dbReference>
<reference evidence="9 10" key="1">
    <citation type="submission" date="2024-01" db="EMBL/GenBank/DDBJ databases">
        <title>The genome of the rayed Mediterranean limpet Patella caerulea (Linnaeus, 1758).</title>
        <authorList>
            <person name="Anh-Thu Weber A."/>
            <person name="Halstead-Nussloch G."/>
        </authorList>
    </citation>
    <scope>NUCLEOTIDE SEQUENCE [LARGE SCALE GENOMIC DNA]</scope>
    <source>
        <strain evidence="9">AATW-2023a</strain>
        <tissue evidence="9">Whole specimen</tissue>
    </source>
</reference>
<dbReference type="Proteomes" id="UP001347796">
    <property type="component" value="Unassembled WGS sequence"/>
</dbReference>
<keyword evidence="3 6" id="KW-1133">Transmembrane helix</keyword>
<keyword evidence="7" id="KW-0732">Signal</keyword>
<comment type="subcellular location">
    <subcellularLocation>
        <location evidence="1">Membrane</location>
        <topology evidence="1">Multi-pass membrane protein</topology>
    </subcellularLocation>
</comment>
<feature type="chain" id="PRO_5042853405" description="G-protein coupled receptors family 2 profile 2 domain-containing protein" evidence="7">
    <location>
        <begin position="21"/>
        <end position="893"/>
    </location>
</feature>
<protein>
    <recommendedName>
        <fullName evidence="8">G-protein coupled receptors family 2 profile 2 domain-containing protein</fullName>
    </recommendedName>
</protein>
<dbReference type="CDD" id="cd15039">
    <property type="entry name" value="7tmB3_Methuselah-like"/>
    <property type="match status" value="1"/>
</dbReference>
<dbReference type="InterPro" id="IPR017981">
    <property type="entry name" value="GPCR_2-like_7TM"/>
</dbReference>
<evidence type="ECO:0000256" key="6">
    <source>
        <dbReference type="SAM" id="Phobius"/>
    </source>
</evidence>
<dbReference type="AlphaFoldDB" id="A0AAN8K0K6"/>
<dbReference type="EMBL" id="JAZGQO010000002">
    <property type="protein sequence ID" value="KAK6190238.1"/>
    <property type="molecule type" value="Genomic_DNA"/>
</dbReference>
<evidence type="ECO:0000256" key="1">
    <source>
        <dbReference type="ARBA" id="ARBA00004141"/>
    </source>
</evidence>
<evidence type="ECO:0000259" key="8">
    <source>
        <dbReference type="PROSITE" id="PS50261"/>
    </source>
</evidence>
<dbReference type="GO" id="GO:0007166">
    <property type="term" value="P:cell surface receptor signaling pathway"/>
    <property type="evidence" value="ECO:0007669"/>
    <property type="project" value="InterPro"/>
</dbReference>
<name>A0AAN8K0K6_PATCE</name>
<feature type="domain" description="G-protein coupled receptors family 2 profile 2" evidence="8">
    <location>
        <begin position="604"/>
        <end position="850"/>
    </location>
</feature>
<evidence type="ECO:0000256" key="2">
    <source>
        <dbReference type="ARBA" id="ARBA00022692"/>
    </source>
</evidence>
<organism evidence="9 10">
    <name type="scientific">Patella caerulea</name>
    <name type="common">Rayed Mediterranean limpet</name>
    <dbReference type="NCBI Taxonomy" id="87958"/>
    <lineage>
        <taxon>Eukaryota</taxon>
        <taxon>Metazoa</taxon>
        <taxon>Spiralia</taxon>
        <taxon>Lophotrochozoa</taxon>
        <taxon>Mollusca</taxon>
        <taxon>Gastropoda</taxon>
        <taxon>Patellogastropoda</taxon>
        <taxon>Patelloidea</taxon>
        <taxon>Patellidae</taxon>
        <taxon>Patella</taxon>
    </lineage>
</organism>
<gene>
    <name evidence="9" type="ORF">SNE40_002154</name>
</gene>
<evidence type="ECO:0000256" key="3">
    <source>
        <dbReference type="ARBA" id="ARBA00022989"/>
    </source>
</evidence>
<keyword evidence="4 6" id="KW-0472">Membrane</keyword>
<dbReference type="Gene3D" id="1.20.1070.10">
    <property type="entry name" value="Rhodopsin 7-helix transmembrane proteins"/>
    <property type="match status" value="1"/>
</dbReference>
<feature type="transmembrane region" description="Helical" evidence="6">
    <location>
        <begin position="602"/>
        <end position="629"/>
    </location>
</feature>
<dbReference type="GO" id="GO:0016020">
    <property type="term" value="C:membrane"/>
    <property type="evidence" value="ECO:0007669"/>
    <property type="project" value="UniProtKB-SubCell"/>
</dbReference>
<keyword evidence="2 6" id="KW-0812">Transmembrane</keyword>
<feature type="transmembrane region" description="Helical" evidence="6">
    <location>
        <begin position="829"/>
        <end position="848"/>
    </location>
</feature>
<dbReference type="InterPro" id="IPR053231">
    <property type="entry name" value="GPCR_LN-TM7"/>
</dbReference>
<comment type="caution">
    <text evidence="9">The sequence shown here is derived from an EMBL/GenBank/DDBJ whole genome shotgun (WGS) entry which is preliminary data.</text>
</comment>
<feature type="transmembrane region" description="Helical" evidence="6">
    <location>
        <begin position="673"/>
        <end position="693"/>
    </location>
</feature>
<feature type="region of interest" description="Disordered" evidence="5">
    <location>
        <begin position="25"/>
        <end position="49"/>
    </location>
</feature>
<evidence type="ECO:0000313" key="10">
    <source>
        <dbReference type="Proteomes" id="UP001347796"/>
    </source>
</evidence>
<evidence type="ECO:0000313" key="9">
    <source>
        <dbReference type="EMBL" id="KAK6190238.1"/>
    </source>
</evidence>
<sequence>MRRTDMQTIILCCFVLPTLAPDPFTEDNLQPTTPGAEPDDSDPVTSYDPNNFNTTVDNTFDYVLRIKKSNGVELVKIKADIVALTKKNLSDWTFDELLRYLPVVQLLECNGQCVHETNIPLEKLKMGLMSRNNFKCQPCYCDESCDVNGDCCTVVMRTLPVQDKFQCLDRINQTKLERAGVFTKMSCQDSYPDMKIRELCKVPSSGCSILPVTAQSGMTYLNKYCAICNYEDNYKEWKLAMRGENTELSSRVLELFSCTNKIYIKQSSDNQQMETETRTCNRNMIRTCKIKTSTILEINCQQHYGPIHHPVVGMFKNVFCYLCNGFSLGLTYPQFPGADGHQGAGGIIGLTDVSYSDVFVPFFSVAGMCNSNSSVEWFHPYQGRCYQIVCSPQLQLQDGECLPIQDNHRTVYHMLFTIDDVFYKAQMDLLTNKIKDDLRTLRITKYVTYVGILGYSNNPFIHVYFFLEKSRFRNVTKMLSFVKDNWKFGEQVTNYSTISQNWNISHAIVSDDVLLTCCKKDKIAYFNRSLTRIVELNDHYICPHIVQDYLEFEEGLDDRLTLINTSLTLNKGEYYMDQRNSVTICIQTINDKWKSSLGQENVIFFILRISFLIMSLLSLFLTFLTYCMFPILRTSAAKNNMALVVCLFLAQLFLLIGSFQTTNDIMCKIFGMLIHYTWLCVVFWMNVCSFHMFSVFRLSTVSRIPSSRKRLIKYTLYAHGLPLTIIVAVVLASALTNYGTLGYGGEKCYLESPLLVGVTFILPLALVIICNFIFLSLTIISIKKSSNNARLIGKDQHHIMVYIKLSTLTGIFWTVDILSNFFLHDILSVLSTILNYGQGIFIFLSYMVNRRVANMWLGLCGKQLALSSTESPHATNDSDKIKKQPITEEVILK</sequence>
<dbReference type="GO" id="GO:0004930">
    <property type="term" value="F:G protein-coupled receptor activity"/>
    <property type="evidence" value="ECO:0007669"/>
    <property type="project" value="InterPro"/>
</dbReference>
<feature type="transmembrane region" description="Helical" evidence="6">
    <location>
        <begin position="714"/>
        <end position="735"/>
    </location>
</feature>
<feature type="transmembrane region" description="Helical" evidence="6">
    <location>
        <begin position="801"/>
        <end position="823"/>
    </location>
</feature>
<feature type="signal peptide" evidence="7">
    <location>
        <begin position="1"/>
        <end position="20"/>
    </location>
</feature>
<keyword evidence="10" id="KW-1185">Reference proteome</keyword>